<evidence type="ECO:0000313" key="1">
    <source>
        <dbReference type="EMBL" id="DAD70642.1"/>
    </source>
</evidence>
<dbReference type="EMBL" id="BK015869">
    <property type="protein sequence ID" value="DAD70642.1"/>
    <property type="molecule type" value="Genomic_DNA"/>
</dbReference>
<organism evidence="1">
    <name type="scientific">Siphoviridae sp. ctvod4</name>
    <dbReference type="NCBI Taxonomy" id="2827595"/>
    <lineage>
        <taxon>Viruses</taxon>
        <taxon>Duplodnaviria</taxon>
        <taxon>Heunggongvirae</taxon>
        <taxon>Uroviricota</taxon>
        <taxon>Caudoviricetes</taxon>
    </lineage>
</organism>
<proteinExistence type="predicted"/>
<name>A0A8S5LL50_9CAUD</name>
<protein>
    <submittedName>
        <fullName evidence="1">Chromosomal replication initiator protein</fullName>
    </submittedName>
</protein>
<accession>A0A8S5LL50</accession>
<sequence length="88" mass="10157">MILKEIHQSVETITGQPLSSIENKKLFCGLARKHDTTVPQCQIAEYLQVPLSNISYYLKQHTILSKNVGYNYIFKKIESDLIQRCKQS</sequence>
<reference evidence="1" key="1">
    <citation type="journal article" date="2021" name="Proc. Natl. Acad. Sci. U.S.A.">
        <title>A Catalog of Tens of Thousands of Viruses from Human Metagenomes Reveals Hidden Associations with Chronic Diseases.</title>
        <authorList>
            <person name="Tisza M.J."/>
            <person name="Buck C.B."/>
        </authorList>
    </citation>
    <scope>NUCLEOTIDE SEQUENCE</scope>
    <source>
        <strain evidence="1">Ctvod4</strain>
    </source>
</reference>